<gene>
    <name evidence="2" type="ORF">TCNE_LOCUS859</name>
</gene>
<keyword evidence="3" id="KW-1185">Reference proteome</keyword>
<feature type="compositionally biased region" description="Pro residues" evidence="1">
    <location>
        <begin position="37"/>
        <end position="47"/>
    </location>
</feature>
<accession>A0A183TX89</accession>
<dbReference type="AlphaFoldDB" id="A0A183TX89"/>
<sequence>MWHITAASPYPHFTIVRDEVRHMIREDSQRRTGRHLPPVPKKAPGPVPYSTQTLADMEVERKLDVSMPLTIETHEKPIPLPRQMKLCEARSPQMTVHRIGHISLPQKAAEYMAVEGYSGKRDE</sequence>
<dbReference type="EMBL" id="UYWY01000502">
    <property type="protein sequence ID" value="VDM24982.1"/>
    <property type="molecule type" value="Genomic_DNA"/>
</dbReference>
<reference evidence="2 3" key="2">
    <citation type="submission" date="2018-11" db="EMBL/GenBank/DDBJ databases">
        <authorList>
            <consortium name="Pathogen Informatics"/>
        </authorList>
    </citation>
    <scope>NUCLEOTIDE SEQUENCE [LARGE SCALE GENOMIC DNA]</scope>
</reference>
<reference evidence="4" key="1">
    <citation type="submission" date="2016-06" db="UniProtKB">
        <authorList>
            <consortium name="WormBaseParasite"/>
        </authorList>
    </citation>
    <scope>IDENTIFICATION</scope>
</reference>
<evidence type="ECO:0000256" key="1">
    <source>
        <dbReference type="SAM" id="MobiDB-lite"/>
    </source>
</evidence>
<organism evidence="3 4">
    <name type="scientific">Toxocara canis</name>
    <name type="common">Canine roundworm</name>
    <dbReference type="NCBI Taxonomy" id="6265"/>
    <lineage>
        <taxon>Eukaryota</taxon>
        <taxon>Metazoa</taxon>
        <taxon>Ecdysozoa</taxon>
        <taxon>Nematoda</taxon>
        <taxon>Chromadorea</taxon>
        <taxon>Rhabditida</taxon>
        <taxon>Spirurina</taxon>
        <taxon>Ascaridomorpha</taxon>
        <taxon>Ascaridoidea</taxon>
        <taxon>Toxocaridae</taxon>
        <taxon>Toxocara</taxon>
    </lineage>
</organism>
<evidence type="ECO:0000313" key="3">
    <source>
        <dbReference type="Proteomes" id="UP000050794"/>
    </source>
</evidence>
<name>A0A183TX89_TOXCA</name>
<proteinExistence type="predicted"/>
<evidence type="ECO:0000313" key="4">
    <source>
        <dbReference type="WBParaSite" id="TCNE_0000085801-mRNA-1"/>
    </source>
</evidence>
<dbReference type="Proteomes" id="UP000050794">
    <property type="component" value="Unassembled WGS sequence"/>
</dbReference>
<dbReference type="WBParaSite" id="TCNE_0000085801-mRNA-1">
    <property type="protein sequence ID" value="TCNE_0000085801-mRNA-1"/>
    <property type="gene ID" value="TCNE_0000085801"/>
</dbReference>
<feature type="region of interest" description="Disordered" evidence="1">
    <location>
        <begin position="27"/>
        <end position="48"/>
    </location>
</feature>
<evidence type="ECO:0000313" key="2">
    <source>
        <dbReference type="EMBL" id="VDM24982.1"/>
    </source>
</evidence>
<protein>
    <submittedName>
        <fullName evidence="4">ZM domain-containing protein</fullName>
    </submittedName>
</protein>